<proteinExistence type="predicted"/>
<organism evidence="1">
    <name type="scientific">bioreactor metagenome</name>
    <dbReference type="NCBI Taxonomy" id="1076179"/>
    <lineage>
        <taxon>unclassified sequences</taxon>
        <taxon>metagenomes</taxon>
        <taxon>ecological metagenomes</taxon>
    </lineage>
</organism>
<gene>
    <name evidence="1" type="ORF">SDC9_153657</name>
</gene>
<sequence length="116" mass="12401">MRGGHAAKHRVLRCNGSDFKVGQARQVNGKSRAVDIGLCGKGRGGGCIVAGNHFQRDTLLFKVNHGRSGTGPQRVGQQGRTQRHRLGCTLPFGGQGASLCQHQYPAACRRLRGKLG</sequence>
<comment type="caution">
    <text evidence="1">The sequence shown here is derived from an EMBL/GenBank/DDBJ whole genome shotgun (WGS) entry which is preliminary data.</text>
</comment>
<protein>
    <submittedName>
        <fullName evidence="1">Uncharacterized protein</fullName>
    </submittedName>
</protein>
<name>A0A645EWJ1_9ZZZZ</name>
<dbReference type="EMBL" id="VSSQ01052305">
    <property type="protein sequence ID" value="MPN06401.1"/>
    <property type="molecule type" value="Genomic_DNA"/>
</dbReference>
<reference evidence="1" key="1">
    <citation type="submission" date="2019-08" db="EMBL/GenBank/DDBJ databases">
        <authorList>
            <person name="Kucharzyk K."/>
            <person name="Murdoch R.W."/>
            <person name="Higgins S."/>
            <person name="Loffler F."/>
        </authorList>
    </citation>
    <scope>NUCLEOTIDE SEQUENCE</scope>
</reference>
<dbReference type="AlphaFoldDB" id="A0A645EWJ1"/>
<evidence type="ECO:0000313" key="1">
    <source>
        <dbReference type="EMBL" id="MPN06401.1"/>
    </source>
</evidence>
<accession>A0A645EWJ1</accession>